<evidence type="ECO:0000256" key="5">
    <source>
        <dbReference type="SAM" id="Coils"/>
    </source>
</evidence>
<name>A0A1Y0D6E2_9GAMM</name>
<comment type="similarity">
    <text evidence="3">Belongs to the methyl-accepting chemotaxis (MCP) protein family.</text>
</comment>
<dbReference type="SMART" id="SM00283">
    <property type="entry name" value="MA"/>
    <property type="match status" value="1"/>
</dbReference>
<reference evidence="9 10" key="1">
    <citation type="journal article" date="2014" name="Int. J. Syst. Evol. Microbiol.">
        <title>Oceanisphaera profunda sp. nov., a marine bacterium isolated from deep-sea sediment, and emended description of the genus Oceanisphaera.</title>
        <authorList>
            <person name="Xu Z."/>
            <person name="Zhang X.Y."/>
            <person name="Su H.N."/>
            <person name="Yu Z.C."/>
            <person name="Liu C."/>
            <person name="Li H."/>
            <person name="Chen X.L."/>
            <person name="Song X.Y."/>
            <person name="Xie B.B."/>
            <person name="Qin Q.L."/>
            <person name="Zhou B.C."/>
            <person name="Shi M."/>
            <person name="Huang Y."/>
            <person name="Zhang Y.Z."/>
        </authorList>
    </citation>
    <scope>NUCLEOTIDE SEQUENCE [LARGE SCALE GENOMIC DNA]</scope>
    <source>
        <strain evidence="9 10">SM1222</strain>
    </source>
</reference>
<feature type="coiled-coil region" evidence="5">
    <location>
        <begin position="260"/>
        <end position="287"/>
    </location>
</feature>
<protein>
    <recommendedName>
        <fullName evidence="11">Chemotaxis protein</fullName>
    </recommendedName>
</protein>
<organism evidence="9 10">
    <name type="scientific">Oceanisphaera profunda</name>
    <dbReference type="NCBI Taxonomy" id="1416627"/>
    <lineage>
        <taxon>Bacteria</taxon>
        <taxon>Pseudomonadati</taxon>
        <taxon>Pseudomonadota</taxon>
        <taxon>Gammaproteobacteria</taxon>
        <taxon>Aeromonadales</taxon>
        <taxon>Aeromonadaceae</taxon>
        <taxon>Oceanisphaera</taxon>
    </lineage>
</organism>
<comment type="subcellular location">
    <subcellularLocation>
        <location evidence="1">Membrane</location>
    </subcellularLocation>
</comment>
<evidence type="ECO:0000259" key="8">
    <source>
        <dbReference type="PROSITE" id="PS50885"/>
    </source>
</evidence>
<dbReference type="Pfam" id="PF00015">
    <property type="entry name" value="MCPsignal"/>
    <property type="match status" value="1"/>
</dbReference>
<dbReference type="PROSITE" id="PS50111">
    <property type="entry name" value="CHEMOTAXIS_TRANSDUC_2"/>
    <property type="match status" value="1"/>
</dbReference>
<evidence type="ECO:0000313" key="10">
    <source>
        <dbReference type="Proteomes" id="UP000243937"/>
    </source>
</evidence>
<feature type="domain" description="HAMP" evidence="8">
    <location>
        <begin position="202"/>
        <end position="254"/>
    </location>
</feature>
<evidence type="ECO:0000256" key="1">
    <source>
        <dbReference type="ARBA" id="ARBA00004370"/>
    </source>
</evidence>
<dbReference type="PANTHER" id="PTHR32089">
    <property type="entry name" value="METHYL-ACCEPTING CHEMOTAXIS PROTEIN MCPB"/>
    <property type="match status" value="1"/>
</dbReference>
<evidence type="ECO:0000256" key="4">
    <source>
        <dbReference type="PROSITE-ProRule" id="PRU00284"/>
    </source>
</evidence>
<dbReference type="GO" id="GO:0006935">
    <property type="term" value="P:chemotaxis"/>
    <property type="evidence" value="ECO:0007669"/>
    <property type="project" value="UniProtKB-ARBA"/>
</dbReference>
<evidence type="ECO:0008006" key="11">
    <source>
        <dbReference type="Google" id="ProtNLM"/>
    </source>
</evidence>
<dbReference type="GO" id="GO:0016020">
    <property type="term" value="C:membrane"/>
    <property type="evidence" value="ECO:0007669"/>
    <property type="project" value="UniProtKB-SubCell"/>
</dbReference>
<dbReference type="SUPFAM" id="SSF55785">
    <property type="entry name" value="PYP-like sensor domain (PAS domain)"/>
    <property type="match status" value="1"/>
</dbReference>
<keyword evidence="10" id="KW-1185">Reference proteome</keyword>
<evidence type="ECO:0000259" key="6">
    <source>
        <dbReference type="PROSITE" id="PS50111"/>
    </source>
</evidence>
<feature type="domain" description="Methyl-accepting transducer" evidence="6">
    <location>
        <begin position="259"/>
        <end position="495"/>
    </location>
</feature>
<dbReference type="FunFam" id="1.10.287.950:FF:000001">
    <property type="entry name" value="Methyl-accepting chemotaxis sensory transducer"/>
    <property type="match status" value="1"/>
</dbReference>
<dbReference type="PROSITE" id="PS50112">
    <property type="entry name" value="PAS"/>
    <property type="match status" value="1"/>
</dbReference>
<dbReference type="PANTHER" id="PTHR32089:SF74">
    <property type="entry name" value="METHYL-ACCEPTING CHEMOTAXIS PROTEIN AER"/>
    <property type="match status" value="1"/>
</dbReference>
<dbReference type="KEGG" id="opf:CBP31_09735"/>
<dbReference type="Gene3D" id="1.10.287.950">
    <property type="entry name" value="Methyl-accepting chemotaxis protein"/>
    <property type="match status" value="1"/>
</dbReference>
<accession>A0A1Y0D6E2</accession>
<dbReference type="InterPro" id="IPR004089">
    <property type="entry name" value="MCPsignal_dom"/>
</dbReference>
<sequence>MEFHMTSQVPLTGREKTIDPTGVLISSTDLEGKVTFCNEQLYQFTGYSSEQVIGELQMHLGAGGVPSSIFTDLYSSLQAGKAYIAVLKNRCHNGDHYWADVYFTPKFDGDKLAGIDSIRTQPSPECVARAKKEYPKLTNAKKPSFSLRNWWSGLSLHGKFTGLSGLLCAGALALLLSLVPGAELTLSATFAVLWLGLMLGGYALTKGLRQLEQSSRQVIDNQLATLIYTGRQDEVGQLQLTIQVLQAKLKTALGRVGDAADDLVSQASQAERAISSTQAEISRQELDIEQIAAAMNEMTATVAEIARNTTDASSSANTAKTVASEGSINVHHTSEQMAKLAENVRQSTTVIASLEKDSHEISDVLTVIRNIAEQTNLLALNAAIEAARAGEQGRGFAVVADEVRSLAGRTQGSIADIEQTIARLQSTTHQAVSVMAECLTLANNGVAQTQTSESSIEEIAQQISLMNDLNMMIASAAEQQSHVSGEITNKVRLISQSAESTSGHAQDNMQTSYEMAQLTQQLKDIIDSFSVRALKA</sequence>
<proteinExistence type="inferred from homology"/>
<dbReference type="SUPFAM" id="SSF58104">
    <property type="entry name" value="Methyl-accepting chemotaxis protein (MCP) signaling domain"/>
    <property type="match status" value="1"/>
</dbReference>
<dbReference type="Gene3D" id="3.30.450.20">
    <property type="entry name" value="PAS domain"/>
    <property type="match status" value="1"/>
</dbReference>
<keyword evidence="2 4" id="KW-0807">Transducer</keyword>
<dbReference type="InterPro" id="IPR000014">
    <property type="entry name" value="PAS"/>
</dbReference>
<dbReference type="Proteomes" id="UP000243937">
    <property type="component" value="Chromosome"/>
</dbReference>
<dbReference type="Pfam" id="PF13426">
    <property type="entry name" value="PAS_9"/>
    <property type="match status" value="1"/>
</dbReference>
<evidence type="ECO:0000256" key="2">
    <source>
        <dbReference type="ARBA" id="ARBA00023224"/>
    </source>
</evidence>
<evidence type="ECO:0000313" key="9">
    <source>
        <dbReference type="EMBL" id="ART82874.1"/>
    </source>
</evidence>
<evidence type="ECO:0000256" key="3">
    <source>
        <dbReference type="ARBA" id="ARBA00029447"/>
    </source>
</evidence>
<evidence type="ECO:0000259" key="7">
    <source>
        <dbReference type="PROSITE" id="PS50112"/>
    </source>
</evidence>
<dbReference type="PROSITE" id="PS50885">
    <property type="entry name" value="HAMP"/>
    <property type="match status" value="1"/>
</dbReference>
<keyword evidence="5" id="KW-0175">Coiled coil</keyword>
<feature type="domain" description="PAS" evidence="7">
    <location>
        <begin position="29"/>
        <end position="55"/>
    </location>
</feature>
<dbReference type="CDD" id="cd00130">
    <property type="entry name" value="PAS"/>
    <property type="match status" value="1"/>
</dbReference>
<dbReference type="CDD" id="cd11386">
    <property type="entry name" value="MCP_signal"/>
    <property type="match status" value="1"/>
</dbReference>
<dbReference type="InterPro" id="IPR035965">
    <property type="entry name" value="PAS-like_dom_sf"/>
</dbReference>
<dbReference type="GO" id="GO:0007165">
    <property type="term" value="P:signal transduction"/>
    <property type="evidence" value="ECO:0007669"/>
    <property type="project" value="UniProtKB-KW"/>
</dbReference>
<dbReference type="InterPro" id="IPR003660">
    <property type="entry name" value="HAMP_dom"/>
</dbReference>
<gene>
    <name evidence="9" type="ORF">CBP31_09735</name>
</gene>
<dbReference type="EMBL" id="CP021377">
    <property type="protein sequence ID" value="ART82874.1"/>
    <property type="molecule type" value="Genomic_DNA"/>
</dbReference>
<dbReference type="AlphaFoldDB" id="A0A1Y0D6E2"/>